<keyword evidence="1" id="KW-0614">Plasmid</keyword>
<protein>
    <submittedName>
        <fullName evidence="1">Uncharacterized protein</fullName>
    </submittedName>
</protein>
<dbReference type="HOGENOM" id="CLU_2737315_0_0_5"/>
<proteinExistence type="predicted"/>
<evidence type="ECO:0000313" key="1">
    <source>
        <dbReference type="EMBL" id="CDI12236.1"/>
    </source>
</evidence>
<reference evidence="1 2" key="1">
    <citation type="journal article" date="2013" name="Genome Announc.">
        <title>Complete Genome Sequence of the Sesbania Symbiont and Rice Growth-Promoting Endophyte Rhizobium sp. Strain IRBG74.</title>
        <authorList>
            <person name="Crook M.B."/>
            <person name="Mitra S."/>
            <person name="Ane J.M."/>
            <person name="Sadowsky M.J."/>
            <person name="Gyaneshwar P."/>
        </authorList>
    </citation>
    <scope>NUCLEOTIDE SEQUENCE [LARGE SCALE GENOMIC DNA]</scope>
    <source>
        <strain evidence="1 2">IRBG74</strain>
        <plasmid evidence="2">IRBL74_p</plasmid>
    </source>
</reference>
<dbReference type="Proteomes" id="UP000016944">
    <property type="component" value="Plasmid IRBL74_p"/>
</dbReference>
<name>U4QIJ4_9HYPH</name>
<geneLocation type="plasmid" evidence="1 2">
    <name>IRBL74_p</name>
</geneLocation>
<evidence type="ECO:0000313" key="2">
    <source>
        <dbReference type="Proteomes" id="UP000016944"/>
    </source>
</evidence>
<organism evidence="1 2">
    <name type="scientific">Agrobacterium pusense</name>
    <dbReference type="NCBI Taxonomy" id="648995"/>
    <lineage>
        <taxon>Bacteria</taxon>
        <taxon>Pseudomonadati</taxon>
        <taxon>Pseudomonadota</taxon>
        <taxon>Alphaproteobacteria</taxon>
        <taxon>Hyphomicrobiales</taxon>
        <taxon>Rhizobiaceae</taxon>
        <taxon>Rhizobium/Agrobacterium group</taxon>
        <taxon>Agrobacterium</taxon>
    </lineage>
</organism>
<dbReference type="EMBL" id="HG518324">
    <property type="protein sequence ID" value="CDI12236.1"/>
    <property type="molecule type" value="Genomic_DNA"/>
</dbReference>
<sequence>MSRSQLEFINYARGVRYFAVRTCEPIVCAAITVISMAANIVDKVTIMKSFGKCQCLRRGRADAVQAAPHYN</sequence>
<dbReference type="KEGG" id="rir:BN877_p0518"/>
<gene>
    <name evidence="1" type="ORF">BN877_p0518</name>
</gene>
<dbReference type="AlphaFoldDB" id="U4QIJ4"/>
<accession>U4QIJ4</accession>